<evidence type="ECO:0000313" key="2">
    <source>
        <dbReference type="Proteomes" id="UP001595999"/>
    </source>
</evidence>
<protein>
    <submittedName>
        <fullName evidence="1">Uncharacterized protein</fullName>
    </submittedName>
</protein>
<reference evidence="2" key="1">
    <citation type="journal article" date="2019" name="Int. J. Syst. Evol. Microbiol.">
        <title>The Global Catalogue of Microorganisms (GCM) 10K type strain sequencing project: providing services to taxonomists for standard genome sequencing and annotation.</title>
        <authorList>
            <consortium name="The Broad Institute Genomics Platform"/>
            <consortium name="The Broad Institute Genome Sequencing Center for Infectious Disease"/>
            <person name="Wu L."/>
            <person name="Ma J."/>
        </authorList>
    </citation>
    <scope>NUCLEOTIDE SEQUENCE [LARGE SCALE GENOMIC DNA]</scope>
    <source>
        <strain evidence="2">CGMCC 4.7608</strain>
    </source>
</reference>
<keyword evidence="2" id="KW-1185">Reference proteome</keyword>
<name>A0ABV8ZVE3_9NEIS</name>
<comment type="caution">
    <text evidence="1">The sequence shown here is derived from an EMBL/GenBank/DDBJ whole genome shotgun (WGS) entry which is preliminary data.</text>
</comment>
<dbReference type="Proteomes" id="UP001595999">
    <property type="component" value="Unassembled WGS sequence"/>
</dbReference>
<accession>A0ABV8ZVE3</accession>
<proteinExistence type="predicted"/>
<organism evidence="1 2">
    <name type="scientific">Chromobacterium aquaticum</name>
    <dbReference type="NCBI Taxonomy" id="467180"/>
    <lineage>
        <taxon>Bacteria</taxon>
        <taxon>Pseudomonadati</taxon>
        <taxon>Pseudomonadota</taxon>
        <taxon>Betaproteobacteria</taxon>
        <taxon>Neisseriales</taxon>
        <taxon>Chromobacteriaceae</taxon>
        <taxon>Chromobacterium</taxon>
    </lineage>
</organism>
<evidence type="ECO:0000313" key="1">
    <source>
        <dbReference type="EMBL" id="MFC4490475.1"/>
    </source>
</evidence>
<dbReference type="RefSeq" id="WP_269326086.1">
    <property type="nucleotide sequence ID" value="NZ_JAJOHW010000132.1"/>
</dbReference>
<gene>
    <name evidence="1" type="ORF">ACFO0R_12700</name>
</gene>
<sequence>MTNSTLPRRAADAGADSAAAVFIINGDMANKANLLKVSMGDTL</sequence>
<dbReference type="EMBL" id="JBHSEK010000007">
    <property type="protein sequence ID" value="MFC4490475.1"/>
    <property type="molecule type" value="Genomic_DNA"/>
</dbReference>